<name>A3DAH2_SHEB5</name>
<evidence type="ECO:0000313" key="2">
    <source>
        <dbReference type="EMBL" id="ABN63735.1"/>
    </source>
</evidence>
<protein>
    <recommendedName>
        <fullName evidence="1">Solitary outer membrane autotransporter-like beta-barrel domain-containing protein</fullName>
    </recommendedName>
</protein>
<dbReference type="Proteomes" id="UP000001557">
    <property type="component" value="Chromosome"/>
</dbReference>
<gene>
    <name evidence="2" type="ordered locus">Sbal_4270</name>
</gene>
<accession>A3DAH2</accession>
<evidence type="ECO:0000313" key="3">
    <source>
        <dbReference type="Proteomes" id="UP000001557"/>
    </source>
</evidence>
<dbReference type="Pfam" id="PF11557">
    <property type="entry name" value="Omp_AT"/>
    <property type="match status" value="1"/>
</dbReference>
<reference evidence="2 3" key="1">
    <citation type="submission" date="2007-02" db="EMBL/GenBank/DDBJ databases">
        <title>Complete sequence of chromosome of Shewanella baltica OS155.</title>
        <authorList>
            <consortium name="US DOE Joint Genome Institute"/>
            <person name="Copeland A."/>
            <person name="Lucas S."/>
            <person name="Lapidus A."/>
            <person name="Barry K."/>
            <person name="Detter J.C."/>
            <person name="Glavina del Rio T."/>
            <person name="Hammon N."/>
            <person name="Israni S."/>
            <person name="Dalin E."/>
            <person name="Tice H."/>
            <person name="Pitluck S."/>
            <person name="Sims D.R."/>
            <person name="Brettin T."/>
            <person name="Bruce D."/>
            <person name="Han C."/>
            <person name="Tapia R."/>
            <person name="Brainard J."/>
            <person name="Schmutz J."/>
            <person name="Larimer F."/>
            <person name="Land M."/>
            <person name="Hauser L."/>
            <person name="Kyrpides N."/>
            <person name="Mikhailova N."/>
            <person name="Brettar I."/>
            <person name="Klappenbach J."/>
            <person name="Konstantinidis K."/>
            <person name="Rodrigues J."/>
            <person name="Tiedje J."/>
            <person name="Richardson P."/>
        </authorList>
    </citation>
    <scope>NUCLEOTIDE SEQUENCE [LARGE SCALE GENOMIC DNA]</scope>
    <source>
        <strain evidence="3">OS155 / ATCC BAA-1091</strain>
    </source>
</reference>
<dbReference type="RefSeq" id="WP_011848226.1">
    <property type="nucleotide sequence ID" value="NC_009052.1"/>
</dbReference>
<dbReference type="EMBL" id="CP000563">
    <property type="protein sequence ID" value="ABN63735.1"/>
    <property type="molecule type" value="Genomic_DNA"/>
</dbReference>
<evidence type="ECO:0000259" key="1">
    <source>
        <dbReference type="Pfam" id="PF11557"/>
    </source>
</evidence>
<dbReference type="HOGENOM" id="CLU_820216_0_0_6"/>
<sequence precursor="true">MFVGILCGSCIAAHAEVPQLDLGDIVAQKVKSDIASAMVLTDASLISLGIIDFDPNKLIDFGKIDAGSEASLERRKSLKSYSLPWEGSWEQVTSEWQTATAARFSYVDAHQKVALSTENAELNVQDDSSFLLFAEQKWRYQLTEHWRLVLGAGAQMVWYKNTFDFRDPFIQQFQSQLDKQLTNTSYAALMADPSVQFSYTNRLWDYKWEFISTFRYGFGQTLFTDSDTQSVSPEVGRLSNAVIMHVDLPSVWNNRNEMRLLLKRIDLSGDSVEAMGTHNYYEFGAGWIIETPSISDWIANIGIGITINVNSGLSGGGVVLLFNEEL</sequence>
<proteinExistence type="predicted"/>
<dbReference type="AlphaFoldDB" id="A3DAH2"/>
<keyword evidence="3" id="KW-1185">Reference proteome</keyword>
<dbReference type="KEGG" id="sbl:Sbal_4270"/>
<organism evidence="2 3">
    <name type="scientific">Shewanella baltica (strain OS155 / ATCC BAA-1091)</name>
    <dbReference type="NCBI Taxonomy" id="325240"/>
    <lineage>
        <taxon>Bacteria</taxon>
        <taxon>Pseudomonadati</taxon>
        <taxon>Pseudomonadota</taxon>
        <taxon>Gammaproteobacteria</taxon>
        <taxon>Alteromonadales</taxon>
        <taxon>Shewanellaceae</taxon>
        <taxon>Shewanella</taxon>
    </lineage>
</organism>
<dbReference type="InterPro" id="IPR021621">
    <property type="entry name" value="Omp_AT"/>
</dbReference>
<dbReference type="STRING" id="325240.Sbal_4270"/>
<feature type="domain" description="Solitary outer membrane autotransporter-like beta-barrel" evidence="1">
    <location>
        <begin position="23"/>
        <end position="324"/>
    </location>
</feature>